<dbReference type="Pfam" id="PF03734">
    <property type="entry name" value="YkuD"/>
    <property type="match status" value="1"/>
</dbReference>
<dbReference type="CDD" id="cd16913">
    <property type="entry name" value="YkuD_like"/>
    <property type="match status" value="1"/>
</dbReference>
<sequence>MGFPRDVPGVQGREPGGVCMGLSMGAVAPNDRNGARTGMRRRNASTAALLATVLFLLPLGVQGGAQARDLADLMKDRFPVAQGEATPDDSDQTVLARFYRGRGLKPLWVEHGEANAAARTVLTVLGHADEDGLNPNDYAPASLTAQQAHLDSPEAQAAFETNLTLGLVHYASDVSVGRIIPTLADPELVIDRPPFDRAQFLGGVASATDLGALLTGLAPHRPEYAALKAALAHYRQMKAAGGWPTIPPAPKAPPAPPPPADPANPTAPAPKPEKTSDALKPGMIDPRVPALRARLVATGEAKPLPVPLPKGTNPELYDDALATAVKEFQRRQGQEPDGAIGKRTLVELNATVDQRINQIIVNMERWRWEREPADQPYLVVNLADYTLSLMRGMDVQLTMRVVVGAPFTRTPVFIGNMSYMELNPYWYVPTKIAKEEILPKQKKDHSYVVKNHYTLLSDWTSNAVPVDPSSINWATVTERNFHWRVRQDAGNDNSLGRIKFMFPNKFDIYLHDTPSKRLFERAVRSFSHGCIRVQDPPNLALAILALTDTPGWPEEKLRAEIGGDSLKHQTIRLKNPLPVHITYITTVTDPDGGIDFRTDVYGRDARVLAALNGPRPRKPVVPAAVPAAAPTPGSAPNAAPNTVPAASGDAPKAAETPKPSVQGARTGATPAPVKAPAPAATPVPANANPAR</sequence>
<evidence type="ECO:0000256" key="8">
    <source>
        <dbReference type="SAM" id="MobiDB-lite"/>
    </source>
</evidence>
<keyword evidence="9" id="KW-0812">Transmembrane</keyword>
<organism evidence="11 12">
    <name type="scientific">Nitrospirillum viridazoti CBAmc</name>
    <dbReference type="NCBI Taxonomy" id="1441467"/>
    <lineage>
        <taxon>Bacteria</taxon>
        <taxon>Pseudomonadati</taxon>
        <taxon>Pseudomonadota</taxon>
        <taxon>Alphaproteobacteria</taxon>
        <taxon>Rhodospirillales</taxon>
        <taxon>Azospirillaceae</taxon>
        <taxon>Nitrospirillum</taxon>
        <taxon>Nitrospirillum viridazoti</taxon>
    </lineage>
</organism>
<evidence type="ECO:0000256" key="3">
    <source>
        <dbReference type="ARBA" id="ARBA00022679"/>
    </source>
</evidence>
<dbReference type="InterPro" id="IPR045380">
    <property type="entry name" value="LD_TPept_scaffold_dom"/>
</dbReference>
<evidence type="ECO:0000256" key="9">
    <source>
        <dbReference type="SAM" id="Phobius"/>
    </source>
</evidence>
<keyword evidence="12" id="KW-1185">Reference proteome</keyword>
<keyword evidence="6 7" id="KW-0961">Cell wall biogenesis/degradation</keyword>
<accession>A0A248JRX3</accession>
<comment type="pathway">
    <text evidence="1 7">Cell wall biogenesis; peptidoglycan biosynthesis.</text>
</comment>
<gene>
    <name evidence="11" type="ORF">Y958_12150</name>
</gene>
<dbReference type="InterPro" id="IPR036366">
    <property type="entry name" value="PGBDSf"/>
</dbReference>
<dbReference type="SUPFAM" id="SSF141523">
    <property type="entry name" value="L,D-transpeptidase catalytic domain-like"/>
    <property type="match status" value="1"/>
</dbReference>
<dbReference type="KEGG" id="nao:Y958_12150"/>
<dbReference type="PANTHER" id="PTHR41533">
    <property type="entry name" value="L,D-TRANSPEPTIDASE HI_1667-RELATED"/>
    <property type="match status" value="1"/>
</dbReference>
<feature type="region of interest" description="Disordered" evidence="8">
    <location>
        <begin position="1"/>
        <end position="23"/>
    </location>
</feature>
<name>A0A248JRX3_9PROT</name>
<dbReference type="PROSITE" id="PS52029">
    <property type="entry name" value="LD_TPASE"/>
    <property type="match status" value="1"/>
</dbReference>
<dbReference type="SUPFAM" id="SSF47090">
    <property type="entry name" value="PGBD-like"/>
    <property type="match status" value="1"/>
</dbReference>
<keyword evidence="4 7" id="KW-0133">Cell shape</keyword>
<evidence type="ECO:0000313" key="11">
    <source>
        <dbReference type="EMBL" id="ASG21483.1"/>
    </source>
</evidence>
<keyword evidence="9" id="KW-0472">Membrane</keyword>
<dbReference type="UniPathway" id="UPA00219"/>
<dbReference type="InterPro" id="IPR038063">
    <property type="entry name" value="Transpep_catalytic_dom"/>
</dbReference>
<dbReference type="GO" id="GO:0008360">
    <property type="term" value="P:regulation of cell shape"/>
    <property type="evidence" value="ECO:0007669"/>
    <property type="project" value="UniProtKB-UniRule"/>
</dbReference>
<dbReference type="PANTHER" id="PTHR41533:SF2">
    <property type="entry name" value="BLR7131 PROTEIN"/>
    <property type="match status" value="1"/>
</dbReference>
<dbReference type="GO" id="GO:0004180">
    <property type="term" value="F:carboxypeptidase activity"/>
    <property type="evidence" value="ECO:0007669"/>
    <property type="project" value="UniProtKB-ARBA"/>
</dbReference>
<keyword evidence="9" id="KW-1133">Transmembrane helix</keyword>
<feature type="active site" description="Nucleophile" evidence="7">
    <location>
        <position position="530"/>
    </location>
</feature>
<dbReference type="Proteomes" id="UP000197153">
    <property type="component" value="Chromosome 1"/>
</dbReference>
<feature type="domain" description="L,D-TPase catalytic" evidence="10">
    <location>
        <begin position="376"/>
        <end position="562"/>
    </location>
</feature>
<dbReference type="InterPro" id="IPR002477">
    <property type="entry name" value="Peptidoglycan-bd-like"/>
</dbReference>
<dbReference type="Gene3D" id="1.10.101.10">
    <property type="entry name" value="PGBD-like superfamily/PGBD"/>
    <property type="match status" value="1"/>
</dbReference>
<dbReference type="EMBL" id="CP022110">
    <property type="protein sequence ID" value="ASG21483.1"/>
    <property type="molecule type" value="Genomic_DNA"/>
</dbReference>
<dbReference type="AlphaFoldDB" id="A0A248JRX3"/>
<keyword evidence="3" id="KW-0808">Transferase</keyword>
<dbReference type="InterPro" id="IPR052905">
    <property type="entry name" value="LD-transpeptidase_YkuD-like"/>
</dbReference>
<feature type="compositionally biased region" description="Low complexity" evidence="8">
    <location>
        <begin position="682"/>
        <end position="691"/>
    </location>
</feature>
<keyword evidence="5 7" id="KW-0573">Peptidoglycan synthesis</keyword>
<evidence type="ECO:0000259" key="10">
    <source>
        <dbReference type="PROSITE" id="PS52029"/>
    </source>
</evidence>
<evidence type="ECO:0000256" key="6">
    <source>
        <dbReference type="ARBA" id="ARBA00023316"/>
    </source>
</evidence>
<feature type="compositionally biased region" description="Pro residues" evidence="8">
    <location>
        <begin position="245"/>
        <end position="270"/>
    </location>
</feature>
<proteinExistence type="inferred from homology"/>
<evidence type="ECO:0000313" key="12">
    <source>
        <dbReference type="Proteomes" id="UP000197153"/>
    </source>
</evidence>
<dbReference type="InterPro" id="IPR005490">
    <property type="entry name" value="LD_TPept_cat_dom"/>
</dbReference>
<feature type="transmembrane region" description="Helical" evidence="9">
    <location>
        <begin position="46"/>
        <end position="65"/>
    </location>
</feature>
<dbReference type="InterPro" id="IPR036365">
    <property type="entry name" value="PGBD-like_sf"/>
</dbReference>
<dbReference type="GO" id="GO:0016740">
    <property type="term" value="F:transferase activity"/>
    <property type="evidence" value="ECO:0007669"/>
    <property type="project" value="UniProtKB-KW"/>
</dbReference>
<feature type="active site" description="Proton donor/acceptor" evidence="7">
    <location>
        <position position="511"/>
    </location>
</feature>
<evidence type="ECO:0000256" key="7">
    <source>
        <dbReference type="PROSITE-ProRule" id="PRU01373"/>
    </source>
</evidence>
<evidence type="ECO:0000256" key="2">
    <source>
        <dbReference type="ARBA" id="ARBA00005992"/>
    </source>
</evidence>
<dbReference type="Pfam" id="PF20142">
    <property type="entry name" value="Scaffold"/>
    <property type="match status" value="1"/>
</dbReference>
<evidence type="ECO:0000256" key="1">
    <source>
        <dbReference type="ARBA" id="ARBA00004752"/>
    </source>
</evidence>
<dbReference type="GO" id="GO:0009252">
    <property type="term" value="P:peptidoglycan biosynthetic process"/>
    <property type="evidence" value="ECO:0007669"/>
    <property type="project" value="UniProtKB-UniPathway"/>
</dbReference>
<evidence type="ECO:0000256" key="5">
    <source>
        <dbReference type="ARBA" id="ARBA00022984"/>
    </source>
</evidence>
<dbReference type="Pfam" id="PF01471">
    <property type="entry name" value="PG_binding_1"/>
    <property type="match status" value="1"/>
</dbReference>
<protein>
    <recommendedName>
        <fullName evidence="10">L,D-TPase catalytic domain-containing protein</fullName>
    </recommendedName>
</protein>
<reference evidence="11 12" key="1">
    <citation type="submission" date="2017-06" db="EMBL/GenBank/DDBJ databases">
        <title>Complete genome sequence of Nitrospirillum amazonense strain CBAmC, an endophytic nitrogen-fixing and plant growth-promoting bacterium, isolated from sugarcane.</title>
        <authorList>
            <person name="Schwab S."/>
            <person name="dos Santos Teixeira K.R."/>
            <person name="Simoes Araujo J.L."/>
            <person name="Soares Vidal M."/>
            <person name="Borges de Freitas H.R."/>
            <person name="Rivello Crivelaro A.L."/>
            <person name="Bueno de Camargo Nunes A."/>
            <person name="dos Santos C.M."/>
            <person name="Palmeira da Silva Rosa D."/>
            <person name="da Silva Padilha D."/>
            <person name="da Silva E."/>
            <person name="Araujo Terra L."/>
            <person name="Soares Mendes V."/>
            <person name="Farinelli L."/>
            <person name="Magalhaes Cruz L."/>
            <person name="Baldani J.I."/>
        </authorList>
    </citation>
    <scope>NUCLEOTIDE SEQUENCE [LARGE SCALE GENOMIC DNA]</scope>
    <source>
        <strain evidence="11 12">CBAmC</strain>
    </source>
</reference>
<dbReference type="Gene3D" id="2.40.440.10">
    <property type="entry name" value="L,D-transpeptidase catalytic domain-like"/>
    <property type="match status" value="1"/>
</dbReference>
<feature type="region of interest" description="Disordered" evidence="8">
    <location>
        <begin position="242"/>
        <end position="283"/>
    </location>
</feature>
<comment type="similarity">
    <text evidence="2">Belongs to the YkuD family.</text>
</comment>
<feature type="region of interest" description="Disordered" evidence="8">
    <location>
        <begin position="613"/>
        <end position="691"/>
    </location>
</feature>
<evidence type="ECO:0000256" key="4">
    <source>
        <dbReference type="ARBA" id="ARBA00022960"/>
    </source>
</evidence>
<dbReference type="GO" id="GO:0071555">
    <property type="term" value="P:cell wall organization"/>
    <property type="evidence" value="ECO:0007669"/>
    <property type="project" value="UniProtKB-UniRule"/>
</dbReference>
<feature type="compositionally biased region" description="Low complexity" evidence="8">
    <location>
        <begin position="620"/>
        <end position="646"/>
    </location>
</feature>